<accession>A0A183L0U5</accession>
<dbReference type="WBParaSite" id="SCUD_0002094701-mRNA-1">
    <property type="protein sequence ID" value="SCUD_0002094701-mRNA-1"/>
    <property type="gene ID" value="SCUD_0002094701"/>
</dbReference>
<sequence>MLLVHLVDQGLHQLCIKLPYLQAFHILAPDANRLFLLVLCLLEQEKYTYYQNLYFYPLFCCFSI</sequence>
<reference evidence="3" key="1">
    <citation type="submission" date="2016-06" db="UniProtKB">
        <authorList>
            <consortium name="WormBaseParasite"/>
        </authorList>
    </citation>
    <scope>IDENTIFICATION</scope>
</reference>
<organism evidence="3">
    <name type="scientific">Schistosoma curassoni</name>
    <dbReference type="NCBI Taxonomy" id="6186"/>
    <lineage>
        <taxon>Eukaryota</taxon>
        <taxon>Metazoa</taxon>
        <taxon>Spiralia</taxon>
        <taxon>Lophotrochozoa</taxon>
        <taxon>Platyhelminthes</taxon>
        <taxon>Trematoda</taxon>
        <taxon>Digenea</taxon>
        <taxon>Strigeidida</taxon>
        <taxon>Schistosomatoidea</taxon>
        <taxon>Schistosomatidae</taxon>
        <taxon>Schistosoma</taxon>
    </lineage>
</organism>
<evidence type="ECO:0000313" key="3">
    <source>
        <dbReference type="WBParaSite" id="SCUD_0002094701-mRNA-1"/>
    </source>
</evidence>
<evidence type="ECO:0000313" key="1">
    <source>
        <dbReference type="EMBL" id="VDP73841.1"/>
    </source>
</evidence>
<dbReference type="EMBL" id="UZAK01045374">
    <property type="protein sequence ID" value="VDP73841.1"/>
    <property type="molecule type" value="Genomic_DNA"/>
</dbReference>
<protein>
    <submittedName>
        <fullName evidence="3">Ovule protein</fullName>
    </submittedName>
</protein>
<keyword evidence="2" id="KW-1185">Reference proteome</keyword>
<dbReference type="Proteomes" id="UP000279833">
    <property type="component" value="Unassembled WGS sequence"/>
</dbReference>
<gene>
    <name evidence="1" type="ORF">SCUD_LOCUS20944</name>
</gene>
<proteinExistence type="predicted"/>
<reference evidence="1 2" key="2">
    <citation type="submission" date="2018-11" db="EMBL/GenBank/DDBJ databases">
        <authorList>
            <consortium name="Pathogen Informatics"/>
        </authorList>
    </citation>
    <scope>NUCLEOTIDE SEQUENCE [LARGE SCALE GENOMIC DNA]</scope>
    <source>
        <strain evidence="1">Dakar</strain>
        <strain evidence="2">Dakar, Senegal</strain>
    </source>
</reference>
<evidence type="ECO:0000313" key="2">
    <source>
        <dbReference type="Proteomes" id="UP000279833"/>
    </source>
</evidence>
<dbReference type="AlphaFoldDB" id="A0A183L0U5"/>
<name>A0A183L0U5_9TREM</name>